<organism evidence="8 10">
    <name type="scientific">Canis lupus familiaris</name>
    <name type="common">Dog</name>
    <name type="synonym">Canis familiaris</name>
    <dbReference type="NCBI Taxonomy" id="9615"/>
    <lineage>
        <taxon>Eukaryota</taxon>
        <taxon>Metazoa</taxon>
        <taxon>Chordata</taxon>
        <taxon>Craniata</taxon>
        <taxon>Vertebrata</taxon>
        <taxon>Euteleostomi</taxon>
        <taxon>Mammalia</taxon>
        <taxon>Eutheria</taxon>
        <taxon>Laurasiatheria</taxon>
        <taxon>Carnivora</taxon>
        <taxon>Caniformia</taxon>
        <taxon>Canidae</taxon>
        <taxon>Canis</taxon>
    </lineage>
</organism>
<feature type="domain" description="Proteasome beta subunit C-terminal" evidence="6">
    <location>
        <begin position="339"/>
        <end position="375"/>
    </location>
</feature>
<protein>
    <submittedName>
        <fullName evidence="8">Proteasome 20S subunit beta 7</fullName>
    </submittedName>
</protein>
<evidence type="ECO:0000313" key="8">
    <source>
        <dbReference type="Ensembl" id="ENSCAFP00030009028.1"/>
    </source>
</evidence>
<evidence type="ECO:0000313" key="9">
    <source>
        <dbReference type="Proteomes" id="UP000002254"/>
    </source>
</evidence>
<accession>A0A8P0SPM9</accession>
<evidence type="ECO:0000256" key="5">
    <source>
        <dbReference type="SAM" id="MobiDB-lite"/>
    </source>
</evidence>
<evidence type="ECO:0000313" key="7">
    <source>
        <dbReference type="Ensembl" id="ENSCAFP00000029995.5"/>
    </source>
</evidence>
<dbReference type="Proteomes" id="UP000002254">
    <property type="component" value="Chromosome 9"/>
</dbReference>
<dbReference type="SUPFAM" id="SSF56235">
    <property type="entry name" value="N-terminal nucleophile aminohydrolases (Ntn hydrolases)"/>
    <property type="match status" value="1"/>
</dbReference>
<keyword evidence="1" id="KW-0645">Protease</keyword>
<keyword evidence="2" id="KW-0888">Threonine protease</keyword>
<dbReference type="Pfam" id="PF12465">
    <property type="entry name" value="Pr_beta_C"/>
    <property type="match status" value="1"/>
</dbReference>
<dbReference type="PANTHER" id="PTHR32194">
    <property type="entry name" value="METALLOPROTEASE TLDD"/>
    <property type="match status" value="1"/>
</dbReference>
<dbReference type="PANTHER" id="PTHR32194:SF4">
    <property type="entry name" value="PROTEASOME SUBUNIT BETA TYPE-7"/>
    <property type="match status" value="1"/>
</dbReference>
<dbReference type="InterPro" id="IPR024689">
    <property type="entry name" value="Proteasome_bsu_C"/>
</dbReference>
<evidence type="ECO:0000259" key="6">
    <source>
        <dbReference type="Pfam" id="PF12465"/>
    </source>
</evidence>
<dbReference type="InterPro" id="IPR023333">
    <property type="entry name" value="Proteasome_suB-type"/>
</dbReference>
<dbReference type="Ensembl" id="ENSCAFT00030010307.1">
    <property type="protein sequence ID" value="ENSCAFP00030009028.1"/>
    <property type="gene ID" value="ENSCAFG00030005606.1"/>
</dbReference>
<reference evidence="8" key="2">
    <citation type="submission" date="2019-03" db="EMBL/GenBank/DDBJ databases">
        <authorList>
            <person name="Warren W.C."/>
            <person name="Johnson G.S."/>
        </authorList>
    </citation>
    <scope>NUCLEOTIDE SEQUENCE [LARGE SCALE GENOMIC DNA]</scope>
    <source>
        <strain evidence="8">Basenji</strain>
    </source>
</reference>
<reference evidence="7 9" key="1">
    <citation type="journal article" date="2005" name="Nature">
        <title>Genome sequence, comparative analysis and haplotype structure of the domestic dog.</title>
        <authorList>
            <consortium name="Broad Sequencing Platform"/>
            <person name="Lindblad-Toh K."/>
            <person name="Wade C.M."/>
            <person name="Mikkelsen T.S."/>
            <person name="Karlsson E.K."/>
            <person name="Jaffe D.B."/>
            <person name="Kamal M."/>
            <person name="Clamp M."/>
            <person name="Chang J.L."/>
            <person name="Kulbokas E.J. III"/>
            <person name="Zody M.C."/>
            <person name="Mauceli E."/>
            <person name="Xie X."/>
            <person name="Breen M."/>
            <person name="Wayne R.K."/>
            <person name="Ostrander E.A."/>
            <person name="Ponting C.P."/>
            <person name="Galibert F."/>
            <person name="Smith D.R."/>
            <person name="DeJong P.J."/>
            <person name="Kirkness E."/>
            <person name="Alvarez P."/>
            <person name="Biagi T."/>
            <person name="Brockman W."/>
            <person name="Butler J."/>
            <person name="Chin C.W."/>
            <person name="Cook A."/>
            <person name="Cuff J."/>
            <person name="Daly M.J."/>
            <person name="DeCaprio D."/>
            <person name="Gnerre S."/>
            <person name="Grabherr M."/>
            <person name="Kellis M."/>
            <person name="Kleber M."/>
            <person name="Bardeleben C."/>
            <person name="Goodstadt L."/>
            <person name="Heger A."/>
            <person name="Hitte C."/>
            <person name="Kim L."/>
            <person name="Koepfli K.P."/>
            <person name="Parker H.G."/>
            <person name="Pollinger J.P."/>
            <person name="Searle S.M."/>
            <person name="Sutter N.B."/>
            <person name="Thomas R."/>
            <person name="Webber C."/>
            <person name="Baldwin J."/>
            <person name="Abebe A."/>
            <person name="Abouelleil A."/>
            <person name="Aftuck L."/>
            <person name="Ait-Zahra M."/>
            <person name="Aldredge T."/>
            <person name="Allen N."/>
            <person name="An P."/>
            <person name="Anderson S."/>
            <person name="Antoine C."/>
            <person name="Arachchi H."/>
            <person name="Aslam A."/>
            <person name="Ayotte L."/>
            <person name="Bachantsang P."/>
            <person name="Barry A."/>
            <person name="Bayul T."/>
            <person name="Benamara M."/>
            <person name="Berlin A."/>
            <person name="Bessette D."/>
            <person name="Blitshteyn B."/>
            <person name="Bloom T."/>
            <person name="Blye J."/>
            <person name="Boguslavskiy L."/>
            <person name="Bonnet C."/>
            <person name="Boukhgalter B."/>
            <person name="Brown A."/>
            <person name="Cahill P."/>
            <person name="Calixte N."/>
            <person name="Camarata J."/>
            <person name="Cheshatsang Y."/>
            <person name="Chu J."/>
            <person name="Citroen M."/>
            <person name="Collymore A."/>
            <person name="Cooke P."/>
            <person name="Dawoe T."/>
            <person name="Daza R."/>
            <person name="Decktor K."/>
            <person name="DeGray S."/>
            <person name="Dhargay N."/>
            <person name="Dooley K."/>
            <person name="Dooley K."/>
            <person name="Dorje P."/>
            <person name="Dorjee K."/>
            <person name="Dorris L."/>
            <person name="Duffey N."/>
            <person name="Dupes A."/>
            <person name="Egbiremolen O."/>
            <person name="Elong R."/>
            <person name="Falk J."/>
            <person name="Farina A."/>
            <person name="Faro S."/>
            <person name="Ferguson D."/>
            <person name="Ferreira P."/>
            <person name="Fisher S."/>
            <person name="FitzGerald M."/>
            <person name="Foley K."/>
            <person name="Foley C."/>
            <person name="Franke A."/>
            <person name="Friedrich D."/>
            <person name="Gage D."/>
            <person name="Garber M."/>
            <person name="Gearin G."/>
            <person name="Giannoukos G."/>
            <person name="Goode T."/>
            <person name="Goyette A."/>
            <person name="Graham J."/>
            <person name="Grandbois E."/>
            <person name="Gyaltsen K."/>
            <person name="Hafez N."/>
            <person name="Hagopian D."/>
            <person name="Hagos B."/>
            <person name="Hall J."/>
            <person name="Healy C."/>
            <person name="Hegarty R."/>
            <person name="Honan T."/>
            <person name="Horn A."/>
            <person name="Houde N."/>
            <person name="Hughes L."/>
            <person name="Hunnicutt L."/>
            <person name="Husby M."/>
            <person name="Jester B."/>
            <person name="Jones C."/>
            <person name="Kamat A."/>
            <person name="Kanga B."/>
            <person name="Kells C."/>
            <person name="Khazanovich D."/>
            <person name="Kieu A.C."/>
            <person name="Kisner P."/>
            <person name="Kumar M."/>
            <person name="Lance K."/>
            <person name="Landers T."/>
            <person name="Lara M."/>
            <person name="Lee W."/>
            <person name="Leger J.P."/>
            <person name="Lennon N."/>
            <person name="Leuper L."/>
            <person name="LeVine S."/>
            <person name="Liu J."/>
            <person name="Liu X."/>
            <person name="Lokyitsang Y."/>
            <person name="Lokyitsang T."/>
            <person name="Lui A."/>
            <person name="Macdonald J."/>
            <person name="Major J."/>
            <person name="Marabella R."/>
            <person name="Maru K."/>
            <person name="Matthews C."/>
            <person name="McDonough S."/>
            <person name="Mehta T."/>
            <person name="Meldrim J."/>
            <person name="Melnikov A."/>
            <person name="Meneus L."/>
            <person name="Mihalev A."/>
            <person name="Mihova T."/>
            <person name="Miller K."/>
            <person name="Mittelman R."/>
            <person name="Mlenga V."/>
            <person name="Mulrain L."/>
            <person name="Munson G."/>
            <person name="Navidi A."/>
            <person name="Naylor J."/>
            <person name="Nguyen T."/>
            <person name="Nguyen N."/>
            <person name="Nguyen C."/>
            <person name="Nguyen T."/>
            <person name="Nicol R."/>
            <person name="Norbu N."/>
            <person name="Norbu C."/>
            <person name="Novod N."/>
            <person name="Nyima T."/>
            <person name="Olandt P."/>
            <person name="O'Neill B."/>
            <person name="O'Neill K."/>
            <person name="Osman S."/>
            <person name="Oyono L."/>
            <person name="Patti C."/>
            <person name="Perrin D."/>
            <person name="Phunkhang P."/>
            <person name="Pierre F."/>
            <person name="Priest M."/>
            <person name="Rachupka A."/>
            <person name="Raghuraman S."/>
            <person name="Rameau R."/>
            <person name="Ray V."/>
            <person name="Raymond C."/>
            <person name="Rege F."/>
            <person name="Rise C."/>
            <person name="Rogers J."/>
            <person name="Rogov P."/>
            <person name="Sahalie J."/>
            <person name="Settipalli S."/>
            <person name="Sharpe T."/>
            <person name="Shea T."/>
            <person name="Sheehan M."/>
            <person name="Sherpa N."/>
            <person name="Shi J."/>
            <person name="Shih D."/>
            <person name="Sloan J."/>
            <person name="Smith C."/>
            <person name="Sparrow T."/>
            <person name="Stalker J."/>
            <person name="Stange-Thomann N."/>
            <person name="Stavropoulos S."/>
            <person name="Stone C."/>
            <person name="Stone S."/>
            <person name="Sykes S."/>
            <person name="Tchuinga P."/>
            <person name="Tenzing P."/>
            <person name="Tesfaye S."/>
            <person name="Thoulutsang D."/>
            <person name="Thoulutsang Y."/>
            <person name="Topham K."/>
            <person name="Topping I."/>
            <person name="Tsamla T."/>
            <person name="Vassiliev H."/>
            <person name="Venkataraman V."/>
            <person name="Vo A."/>
            <person name="Wangchuk T."/>
            <person name="Wangdi T."/>
            <person name="Weiand M."/>
            <person name="Wilkinson J."/>
            <person name="Wilson A."/>
            <person name="Yadav S."/>
            <person name="Yang S."/>
            <person name="Yang X."/>
            <person name="Young G."/>
            <person name="Yu Q."/>
            <person name="Zainoun J."/>
            <person name="Zembek L."/>
            <person name="Zimmer A."/>
            <person name="Lander E.S."/>
        </authorList>
    </citation>
    <scope>NUCLEOTIDE SEQUENCE [LARGE SCALE GENOMIC DNA]</scope>
    <source>
        <strain evidence="7">Boxer</strain>
    </source>
</reference>
<evidence type="ECO:0000256" key="2">
    <source>
        <dbReference type="ARBA" id="ARBA00022698"/>
    </source>
</evidence>
<feature type="compositionally biased region" description="Basic and acidic residues" evidence="5">
    <location>
        <begin position="118"/>
        <end position="127"/>
    </location>
</feature>
<name>A0A8C0MH26_CANLF</name>
<evidence type="ECO:0000256" key="3">
    <source>
        <dbReference type="ARBA" id="ARBA00022801"/>
    </source>
</evidence>
<dbReference type="InterPro" id="IPR001353">
    <property type="entry name" value="Proteasome_sua/b"/>
</dbReference>
<feature type="region of interest" description="Disordered" evidence="5">
    <location>
        <begin position="96"/>
        <end position="131"/>
    </location>
</feature>
<dbReference type="Pfam" id="PF00227">
    <property type="entry name" value="Proteasome"/>
    <property type="match status" value="1"/>
</dbReference>
<dbReference type="Proteomes" id="UP000694429">
    <property type="component" value="Chromosome 9"/>
</dbReference>
<dbReference type="AlphaFoldDB" id="A0A8C0MH26"/>
<sequence>MAAVSVYERPVGGFSFDNCRRCGRARGRVPGGSGSAVPGSELGPGLVWEVPSEGCTAGLAACAPRPAPRGPCDSGERGPLEGEWVSLAAEPALPLAQRTRPGSVSASLGDTRPLGDALHVEKRDSRPDVGGIQRRSRCQCGAMWPCPSTLYSLPVLSEMPFWKPILRKRGTSFQWRGRLARPSRGWSTSCCGAGTAADTDMTTQLISSNLELHSLSTGRLPRVVTANRMLKQMLFRYQGYIGAALVLGGVDVTGPHLYSIYPHGSTDKLPYVTMGSGSLAAMAVFEDKFRPDMEEEEAKKLVSEAIAAGVFNDLGSGSNIDLCVISKSKLDFLRPYSVPNKKGTRFGRYRCEKGTTAVLTEKVTTLEIEVLEETVQTMDTS</sequence>
<keyword evidence="3" id="KW-0378">Hydrolase</keyword>
<evidence type="ECO:0000256" key="4">
    <source>
        <dbReference type="ARBA" id="ARBA00023242"/>
    </source>
</evidence>
<accession>A0A8C0MH26</accession>
<dbReference type="OrthoDB" id="429533at2759"/>
<dbReference type="PROSITE" id="PS51476">
    <property type="entry name" value="PROTEASOME_BETA_2"/>
    <property type="match status" value="1"/>
</dbReference>
<gene>
    <name evidence="8" type="primary">PSMB7</name>
</gene>
<dbReference type="Ensembl" id="ENSCAFT00000032210.5">
    <property type="protein sequence ID" value="ENSCAFP00000029995.5"/>
    <property type="gene ID" value="ENSCAFG00000020224.5"/>
</dbReference>
<keyword evidence="4" id="KW-0539">Nucleus</keyword>
<evidence type="ECO:0000313" key="10">
    <source>
        <dbReference type="Proteomes" id="UP000694429"/>
    </source>
</evidence>
<dbReference type="GO" id="GO:0005839">
    <property type="term" value="C:proteasome core complex"/>
    <property type="evidence" value="ECO:0007669"/>
    <property type="project" value="InterPro"/>
</dbReference>
<dbReference type="GO" id="GO:0051603">
    <property type="term" value="P:proteolysis involved in protein catabolic process"/>
    <property type="evidence" value="ECO:0007669"/>
    <property type="project" value="InterPro"/>
</dbReference>
<dbReference type="InterPro" id="IPR029055">
    <property type="entry name" value="Ntn_hydrolases_N"/>
</dbReference>
<reference evidence="8" key="3">
    <citation type="submission" date="2025-05" db="UniProtKB">
        <authorList>
            <consortium name="Ensembl"/>
        </authorList>
    </citation>
    <scope>IDENTIFICATION</scope>
</reference>
<evidence type="ECO:0000256" key="1">
    <source>
        <dbReference type="ARBA" id="ARBA00022670"/>
    </source>
</evidence>
<proteinExistence type="predicted"/>
<dbReference type="Gene3D" id="3.60.20.10">
    <property type="entry name" value="Glutamine Phosphoribosylpyrophosphate, subunit 1, domain 1"/>
    <property type="match status" value="1"/>
</dbReference>
<dbReference type="CDD" id="cd03763">
    <property type="entry name" value="proteasome_beta_type_7"/>
    <property type="match status" value="1"/>
</dbReference>
<dbReference type="GO" id="GO:0004298">
    <property type="term" value="F:threonine-type endopeptidase activity"/>
    <property type="evidence" value="ECO:0007669"/>
    <property type="project" value="UniProtKB-KW"/>
</dbReference>